<protein>
    <submittedName>
        <fullName evidence="1">Uncharacterized protein</fullName>
    </submittedName>
</protein>
<organism evidence="1 2">
    <name type="scientific">Favolaschia claudopus</name>
    <dbReference type="NCBI Taxonomy" id="2862362"/>
    <lineage>
        <taxon>Eukaryota</taxon>
        <taxon>Fungi</taxon>
        <taxon>Dikarya</taxon>
        <taxon>Basidiomycota</taxon>
        <taxon>Agaricomycotina</taxon>
        <taxon>Agaricomycetes</taxon>
        <taxon>Agaricomycetidae</taxon>
        <taxon>Agaricales</taxon>
        <taxon>Marasmiineae</taxon>
        <taxon>Mycenaceae</taxon>
        <taxon>Favolaschia</taxon>
    </lineage>
</organism>
<name>A0AAW0EB88_9AGAR</name>
<proteinExistence type="predicted"/>
<dbReference type="Proteomes" id="UP001362999">
    <property type="component" value="Unassembled WGS sequence"/>
</dbReference>
<evidence type="ECO:0000313" key="2">
    <source>
        <dbReference type="Proteomes" id="UP001362999"/>
    </source>
</evidence>
<dbReference type="AlphaFoldDB" id="A0AAW0EB88"/>
<reference evidence="1 2" key="1">
    <citation type="journal article" date="2024" name="J Genomics">
        <title>Draft genome sequencing and assembly of Favolaschia claudopus CIRM-BRFM 2984 isolated from oak limbs.</title>
        <authorList>
            <person name="Navarro D."/>
            <person name="Drula E."/>
            <person name="Chaduli D."/>
            <person name="Cazenave R."/>
            <person name="Ahrendt S."/>
            <person name="Wang J."/>
            <person name="Lipzen A."/>
            <person name="Daum C."/>
            <person name="Barry K."/>
            <person name="Grigoriev I.V."/>
            <person name="Favel A."/>
            <person name="Rosso M.N."/>
            <person name="Martin F."/>
        </authorList>
    </citation>
    <scope>NUCLEOTIDE SEQUENCE [LARGE SCALE GENOMIC DNA]</scope>
    <source>
        <strain evidence="1 2">CIRM-BRFM 2984</strain>
    </source>
</reference>
<keyword evidence="2" id="KW-1185">Reference proteome</keyword>
<sequence>MLWRFATSSRPPPRQTFTLLGFSINNNVKSATTSRDSRNYLDCITDLLPGRLALFSMPFRLEFMPRPSFCHGTIRISKRRQPPASRGGQQTRFASLIWSRYRGLLRGRADGVMIPSLFQSCIVVRNECKKCPNRTDFLNTAFLRELAIRMTPVPVAPFFFCKLAAGAIFLSRHVHFSNFSWIFVAAGQWFCSRLERARWPGGPTIDGRCQGLLTTGLVMDAGEEDEYADAASVSR</sequence>
<gene>
    <name evidence="1" type="ORF">R3P38DRAFT_2834887</name>
</gene>
<comment type="caution">
    <text evidence="1">The sequence shown here is derived from an EMBL/GenBank/DDBJ whole genome shotgun (WGS) entry which is preliminary data.</text>
</comment>
<dbReference type="EMBL" id="JAWWNJ010000002">
    <property type="protein sequence ID" value="KAK7062362.1"/>
    <property type="molecule type" value="Genomic_DNA"/>
</dbReference>
<accession>A0AAW0EB88</accession>
<evidence type="ECO:0000313" key="1">
    <source>
        <dbReference type="EMBL" id="KAK7062362.1"/>
    </source>
</evidence>